<dbReference type="AlphaFoldDB" id="Q3YN39"/>
<name>Q3YN39_BACTK</name>
<reference evidence="1" key="1">
    <citation type="journal article" date="2005" name="BMC Genomics">
        <title>Conjugative plasmid pAW63 brings new insights into the genesis of the Bacillus anthracis virulence plasmid pXO2 and of the Bacillus thuringiensis plasmid pBT9727.</title>
        <authorList>
            <person name="Van der Auwera G.A."/>
            <person name="Andrup L."/>
            <person name="Mahillon J."/>
        </authorList>
    </citation>
    <scope>NUCLEOTIDE SEQUENCE</scope>
    <source>
        <strain evidence="1">HD73</strain>
        <plasmid evidence="1">pAW63</plasmid>
    </source>
</reference>
<evidence type="ECO:0000313" key="1">
    <source>
        <dbReference type="EMBL" id="AAZ06606.1"/>
    </source>
</evidence>
<dbReference type="EMBL" id="DQ025752">
    <property type="protein sequence ID" value="AAZ06606.1"/>
    <property type="molecule type" value="Genomic_DNA"/>
</dbReference>
<dbReference type="RefSeq" id="WP_000589678.1">
    <property type="nucleotide sequence ID" value="NZ_PHSM01000020.1"/>
</dbReference>
<organism evidence="1">
    <name type="scientific">Bacillus thuringiensis subsp. kurstaki</name>
    <dbReference type="NCBI Taxonomy" id="29339"/>
    <lineage>
        <taxon>Bacteria</taxon>
        <taxon>Bacillati</taxon>
        <taxon>Bacillota</taxon>
        <taxon>Bacilli</taxon>
        <taxon>Bacillales</taxon>
        <taxon>Bacillaceae</taxon>
        <taxon>Bacillus</taxon>
        <taxon>Bacillus cereus group</taxon>
    </lineage>
</organism>
<gene>
    <name evidence="1" type="ORF">pAW63_036</name>
</gene>
<geneLocation type="plasmid" evidence="1">
    <name>pAW63</name>
</geneLocation>
<keyword evidence="1" id="KW-0614">Plasmid</keyword>
<proteinExistence type="predicted"/>
<sequence>MIKGLKKFGKTYIEKRALANDLFGRRENLLLAINSLDKKYAKSISEKEKDELINIHYGFRDSIYIVNNFSECDFSSSRNRITRSIENCITRDTYVSNYACYYPVISRNSINI</sequence>
<accession>Q3YN39</accession>
<protein>
    <submittedName>
        <fullName evidence="1">Uncharacterized protein</fullName>
    </submittedName>
</protein>